<evidence type="ECO:0000256" key="1">
    <source>
        <dbReference type="SAM" id="SignalP"/>
    </source>
</evidence>
<accession>H5TAZ6</accession>
<dbReference type="InterPro" id="IPR018740">
    <property type="entry name" value="DUF2282_membr"/>
</dbReference>
<dbReference type="RefSeq" id="WP_006004594.1">
    <property type="nucleotide sequence ID" value="NZ_BAET01000013.1"/>
</dbReference>
<feature type="signal peptide" evidence="1">
    <location>
        <begin position="1"/>
        <end position="21"/>
    </location>
</feature>
<name>H5TAZ6_9ALTE</name>
<sequence>MKTNIAVVAALAAVMSLGVIDAVDAAKNKEKCYGVSKAGQNDCGNLAGTHSCAGQSTVDNDIGEWRLVPAGTCKDLGGFDGNEAKKMFQEMQAEKNAIQYTNAG</sequence>
<dbReference type="OrthoDB" id="1551288at2"/>
<keyword evidence="1" id="KW-0732">Signal</keyword>
<reference evidence="2 3" key="2">
    <citation type="journal article" date="2017" name="Antonie Van Leeuwenhoek">
        <title>Rhizobium rhizosphaerae sp. nov., a novel species isolated from rice rhizosphere.</title>
        <authorList>
            <person name="Zhao J.J."/>
            <person name="Zhang J."/>
            <person name="Zhang R.J."/>
            <person name="Zhang C.W."/>
            <person name="Yin H.Q."/>
            <person name="Zhang X.X."/>
        </authorList>
    </citation>
    <scope>NUCLEOTIDE SEQUENCE [LARGE SCALE GENOMIC DNA]</scope>
    <source>
        <strain evidence="2 3">ACAM 611</strain>
    </source>
</reference>
<dbReference type="AlphaFoldDB" id="H5TAZ6"/>
<dbReference type="EMBL" id="BAET01000013">
    <property type="protein sequence ID" value="GAB55473.1"/>
    <property type="molecule type" value="Genomic_DNA"/>
</dbReference>
<dbReference type="STRING" id="56804.BAE46_05625"/>
<dbReference type="eggNOG" id="COG5572">
    <property type="taxonomic scope" value="Bacteria"/>
</dbReference>
<organism evidence="2 3">
    <name type="scientific">Glaciecola punicea ACAM 611</name>
    <dbReference type="NCBI Taxonomy" id="1121923"/>
    <lineage>
        <taxon>Bacteria</taxon>
        <taxon>Pseudomonadati</taxon>
        <taxon>Pseudomonadota</taxon>
        <taxon>Gammaproteobacteria</taxon>
        <taxon>Alteromonadales</taxon>
        <taxon>Alteromonadaceae</taxon>
        <taxon>Glaciecola</taxon>
    </lineage>
</organism>
<comment type="caution">
    <text evidence="2">The sequence shown here is derived from an EMBL/GenBank/DDBJ whole genome shotgun (WGS) entry which is preliminary data.</text>
</comment>
<protein>
    <submittedName>
        <fullName evidence="2">Signal peptide protein-like protein</fullName>
    </submittedName>
</protein>
<dbReference type="Proteomes" id="UP000053586">
    <property type="component" value="Unassembled WGS sequence"/>
</dbReference>
<gene>
    <name evidence="2" type="ORF">GPUN_1349</name>
</gene>
<dbReference type="Pfam" id="PF10048">
    <property type="entry name" value="DUF2282"/>
    <property type="match status" value="1"/>
</dbReference>
<evidence type="ECO:0000313" key="2">
    <source>
        <dbReference type="EMBL" id="GAB55473.1"/>
    </source>
</evidence>
<feature type="chain" id="PRO_5003598733" evidence="1">
    <location>
        <begin position="22"/>
        <end position="104"/>
    </location>
</feature>
<keyword evidence="3" id="KW-1185">Reference proteome</keyword>
<reference evidence="2 3" key="1">
    <citation type="journal article" date="2012" name="J. Bacteriol.">
        <title>Genome sequence of proteorhodopsin-containing sea ice bacterium Glaciecola punicea ACAM 611T.</title>
        <authorList>
            <person name="Qin Q.-L."/>
            <person name="Xie B.-B."/>
            <person name="Shu Y.-L."/>
            <person name="Rong J.-C."/>
            <person name="Zhao D.-L."/>
            <person name="Zhang X.-Y."/>
            <person name="Chen X.-L."/>
            <person name="Zhou B.-C."/>
            <person name="Zhanga Y.-Z."/>
        </authorList>
    </citation>
    <scope>NUCLEOTIDE SEQUENCE [LARGE SCALE GENOMIC DNA]</scope>
    <source>
        <strain evidence="2 3">ACAM 611</strain>
    </source>
</reference>
<proteinExistence type="predicted"/>
<evidence type="ECO:0000313" key="3">
    <source>
        <dbReference type="Proteomes" id="UP000053586"/>
    </source>
</evidence>